<dbReference type="InterPro" id="IPR057727">
    <property type="entry name" value="WCX_dom"/>
</dbReference>
<reference evidence="3 4" key="1">
    <citation type="submission" date="2021-01" db="EMBL/GenBank/DDBJ databases">
        <title>Genomic Encyclopedia of Type Strains, Phase IV (KMG-IV): sequencing the most valuable type-strain genomes for metagenomic binning, comparative biology and taxonomic classification.</title>
        <authorList>
            <person name="Goeker M."/>
        </authorList>
    </citation>
    <scope>NUCLEOTIDE SEQUENCE [LARGE SCALE GENOMIC DNA]</scope>
    <source>
        <strain evidence="3 4">DSM 24834</strain>
    </source>
</reference>
<dbReference type="InterPro" id="IPR026881">
    <property type="entry name" value="WYL_dom"/>
</dbReference>
<feature type="domain" description="WCX" evidence="2">
    <location>
        <begin position="251"/>
        <end position="324"/>
    </location>
</feature>
<dbReference type="PANTHER" id="PTHR34580:SF1">
    <property type="entry name" value="PROTEIN PAFC"/>
    <property type="match status" value="1"/>
</dbReference>
<dbReference type="RefSeq" id="WP_205168381.1">
    <property type="nucleotide sequence ID" value="NZ_JAFBDZ010000001.1"/>
</dbReference>
<evidence type="ECO:0000259" key="2">
    <source>
        <dbReference type="Pfam" id="PF25583"/>
    </source>
</evidence>
<protein>
    <submittedName>
        <fullName evidence="3">DNA-binding transcriptional regulator YafY</fullName>
    </submittedName>
</protein>
<dbReference type="EMBL" id="JAFBDZ010000001">
    <property type="protein sequence ID" value="MBM7584199.1"/>
    <property type="molecule type" value="Genomic_DNA"/>
</dbReference>
<dbReference type="PROSITE" id="PS52050">
    <property type="entry name" value="WYL"/>
    <property type="match status" value="1"/>
</dbReference>
<evidence type="ECO:0000313" key="4">
    <source>
        <dbReference type="Proteomes" id="UP001646157"/>
    </source>
</evidence>
<sequence>MVRVDNKERLLKLMQILKEETDEENELTLDDIIDKFQNIYGSDLKLNKNSLKDDIEHLIESHFDITINQEKDGLPKYYSHQYRLFELYELRMLIDAVVSARFITKEETKGLIRKIKQLTSVHQAKQLQNEILIDSSVKSESHLVRLAIHDLHQAISDRKIVTFQYGRYDMNKQFQLSHDGELYRVKPLALTWANDFYYLLAYFYQENEIRHYRIDRLRSVQITEESFPFEAFDVNKYVHSTFHMFAGSEQWIKIRFKNHLINPIIDKFGKQVEIRKDNESHFVVTTKARISDGLVSWILNWGSQAEVLSPSTLVNQVKQEINKMKDIYK</sequence>
<proteinExistence type="predicted"/>
<feature type="domain" description="WYL" evidence="1">
    <location>
        <begin position="150"/>
        <end position="222"/>
    </location>
</feature>
<accession>A0ABS2N8Q3</accession>
<dbReference type="InterPro" id="IPR051534">
    <property type="entry name" value="CBASS_pafABC_assoc_protein"/>
</dbReference>
<evidence type="ECO:0000313" key="3">
    <source>
        <dbReference type="EMBL" id="MBM7584199.1"/>
    </source>
</evidence>
<dbReference type="Pfam" id="PF25583">
    <property type="entry name" value="WCX"/>
    <property type="match status" value="1"/>
</dbReference>
<comment type="caution">
    <text evidence="3">The sequence shown here is derived from an EMBL/GenBank/DDBJ whole genome shotgun (WGS) entry which is preliminary data.</text>
</comment>
<evidence type="ECO:0000259" key="1">
    <source>
        <dbReference type="Pfam" id="PF13280"/>
    </source>
</evidence>
<dbReference type="PANTHER" id="PTHR34580">
    <property type="match status" value="1"/>
</dbReference>
<name>A0ABS2N8Q3_9BACI</name>
<gene>
    <name evidence="3" type="ORF">JOC86_000736</name>
</gene>
<keyword evidence="3" id="KW-0238">DNA-binding</keyword>
<keyword evidence="4" id="KW-1185">Reference proteome</keyword>
<dbReference type="Proteomes" id="UP001646157">
    <property type="component" value="Unassembled WGS sequence"/>
</dbReference>
<dbReference type="Pfam" id="PF13280">
    <property type="entry name" value="WYL"/>
    <property type="match status" value="1"/>
</dbReference>
<organism evidence="3 4">
    <name type="scientific">Rossellomorea pakistanensis</name>
    <dbReference type="NCBI Taxonomy" id="992288"/>
    <lineage>
        <taxon>Bacteria</taxon>
        <taxon>Bacillati</taxon>
        <taxon>Bacillota</taxon>
        <taxon>Bacilli</taxon>
        <taxon>Bacillales</taxon>
        <taxon>Bacillaceae</taxon>
        <taxon>Rossellomorea</taxon>
    </lineage>
</organism>
<dbReference type="GO" id="GO:0003677">
    <property type="term" value="F:DNA binding"/>
    <property type="evidence" value="ECO:0007669"/>
    <property type="project" value="UniProtKB-KW"/>
</dbReference>